<dbReference type="GO" id="GO:0008033">
    <property type="term" value="P:tRNA processing"/>
    <property type="evidence" value="ECO:0007669"/>
    <property type="project" value="InterPro"/>
</dbReference>
<evidence type="ECO:0000313" key="2">
    <source>
        <dbReference type="Proteomes" id="UP001314170"/>
    </source>
</evidence>
<dbReference type="InterPro" id="IPR002738">
    <property type="entry name" value="RNase_P_p30"/>
</dbReference>
<evidence type="ECO:0000313" key="1">
    <source>
        <dbReference type="EMBL" id="CAK7331680.1"/>
    </source>
</evidence>
<dbReference type="PANTHER" id="PTHR13031:SF0">
    <property type="entry name" value="RIBONUCLEASE P PROTEIN SUBUNIT P30"/>
    <property type="match status" value="1"/>
</dbReference>
<proteinExistence type="predicted"/>
<dbReference type="EMBL" id="CAWUPB010000913">
    <property type="protein sequence ID" value="CAK7331680.1"/>
    <property type="molecule type" value="Genomic_DNA"/>
</dbReference>
<reference evidence="1 2" key="1">
    <citation type="submission" date="2024-01" db="EMBL/GenBank/DDBJ databases">
        <authorList>
            <person name="Waweru B."/>
        </authorList>
    </citation>
    <scope>NUCLEOTIDE SEQUENCE [LARGE SCALE GENOMIC DNA]</scope>
</reference>
<dbReference type="GO" id="GO:0005655">
    <property type="term" value="C:nucleolar ribonuclease P complex"/>
    <property type="evidence" value="ECO:0007669"/>
    <property type="project" value="TreeGrafter"/>
</dbReference>
<dbReference type="GO" id="GO:0003723">
    <property type="term" value="F:RNA binding"/>
    <property type="evidence" value="ECO:0007669"/>
    <property type="project" value="TreeGrafter"/>
</dbReference>
<organism evidence="1 2">
    <name type="scientific">Dovyalis caffra</name>
    <dbReference type="NCBI Taxonomy" id="77055"/>
    <lineage>
        <taxon>Eukaryota</taxon>
        <taxon>Viridiplantae</taxon>
        <taxon>Streptophyta</taxon>
        <taxon>Embryophyta</taxon>
        <taxon>Tracheophyta</taxon>
        <taxon>Spermatophyta</taxon>
        <taxon>Magnoliopsida</taxon>
        <taxon>eudicotyledons</taxon>
        <taxon>Gunneridae</taxon>
        <taxon>Pentapetalae</taxon>
        <taxon>rosids</taxon>
        <taxon>fabids</taxon>
        <taxon>Malpighiales</taxon>
        <taxon>Salicaceae</taxon>
        <taxon>Flacourtieae</taxon>
        <taxon>Dovyalis</taxon>
    </lineage>
</organism>
<accession>A0AAV1RAM3</accession>
<keyword evidence="2" id="KW-1185">Reference proteome</keyword>
<protein>
    <submittedName>
        <fullName evidence="1">Uncharacterized protein</fullName>
    </submittedName>
</protein>
<dbReference type="AlphaFoldDB" id="A0AAV1RAM3"/>
<name>A0AAV1RAM3_9ROSI</name>
<comment type="caution">
    <text evidence="1">The sequence shown here is derived from an EMBL/GenBank/DDBJ whole genome shotgun (WGS) entry which is preliminary data.</text>
</comment>
<dbReference type="Proteomes" id="UP001314170">
    <property type="component" value="Unassembled WGS sequence"/>
</dbReference>
<gene>
    <name evidence="1" type="ORF">DCAF_LOCUS8595</name>
</gene>
<sequence>MSCRNLITNALRKKHFYKEAIRIEPISSDEISGIKEPVSVDWLKWDPISSGEGDLQLDDMEKSFSATTRVSKTAKAIDFSEVFNSMASNGANYLTSIQATETPVATSGVTEKPGGFGFLLETDQTSSYNTSLKNHTYGDENFQEKNLPSDDTRAFTNSEGIRNQVSTTKDESKNSNVMLPSIVDERHDVQSEKNIRSCENVSMNEDVMEMDVKDQEGIQVTEKVSSGEKLGESGDDSTTIVDYIPHLVAADDTKVENVSSVANNLEVMMDEEDACVTKNVSGGEQIKESGDEMIALADHIPLSVTSDGMIGKDVLSFAIIENLEKLPVEEQEHGDADTRSILVVDDDLKVKDDSSDETCMSLEEVRERGQMHEEQTYVESKHTASVPFLSGRSRANRRTSHQQPSFPLKRLLNPMAFKMRTKKFKRKG</sequence>
<dbReference type="PANTHER" id="PTHR13031">
    <property type="entry name" value="RIBONUCLEASE P SUBUNIT P30"/>
    <property type="match status" value="1"/>
</dbReference>